<evidence type="ECO:0000313" key="1">
    <source>
        <dbReference type="EMBL" id="NJP30869.1"/>
    </source>
</evidence>
<gene>
    <name evidence="1" type="ORF">HCJ94_02405</name>
</gene>
<proteinExistence type="predicted"/>
<dbReference type="EMBL" id="JAATEO010000002">
    <property type="protein sequence ID" value="NJP30869.1"/>
    <property type="molecule type" value="Genomic_DNA"/>
</dbReference>
<accession>A0ABX0Z1J3</accession>
<comment type="caution">
    <text evidence="1">The sequence shown here is derived from an EMBL/GenBank/DDBJ whole genome shotgun (WGS) entry which is preliminary data.</text>
</comment>
<organism evidence="1 2">
    <name type="scientific">Micromonospora thermarum</name>
    <dbReference type="NCBI Taxonomy" id="2720024"/>
    <lineage>
        <taxon>Bacteria</taxon>
        <taxon>Bacillati</taxon>
        <taxon>Actinomycetota</taxon>
        <taxon>Actinomycetes</taxon>
        <taxon>Micromonosporales</taxon>
        <taxon>Micromonosporaceae</taxon>
        <taxon>Micromonospora</taxon>
    </lineage>
</organism>
<name>A0ABX0Z1J3_9ACTN</name>
<evidence type="ECO:0000313" key="2">
    <source>
        <dbReference type="Proteomes" id="UP000783871"/>
    </source>
</evidence>
<protein>
    <recommendedName>
        <fullName evidence="3">Secreted protein</fullName>
    </recommendedName>
</protein>
<keyword evidence="2" id="KW-1185">Reference proteome</keyword>
<sequence length="180" mass="18577">MTSILRRKAATIAFVVLALTLAGGGMAVAKPVAQPPAEAAQSLRQPRSNVQPPVSGAERAAAKAALAKGAAGTLAVGALYAAVVEQNPVTGVWQVTRSSHPGTTVTQVGVGWFSVNFPVNVSTGVYTATIGTTRNLYVPPSGEIAVAPRRDLANSVFVATRESDGDNRSLPFHLVVHQIV</sequence>
<evidence type="ECO:0008006" key="3">
    <source>
        <dbReference type="Google" id="ProtNLM"/>
    </source>
</evidence>
<dbReference type="RefSeq" id="WP_167999291.1">
    <property type="nucleotide sequence ID" value="NZ_JAATEO010000002.1"/>
</dbReference>
<reference evidence="1 2" key="1">
    <citation type="submission" date="2020-03" db="EMBL/GenBank/DDBJ databases">
        <title>WGS of actinomycetes isolated from Thailand.</title>
        <authorList>
            <person name="Thawai C."/>
        </authorList>
    </citation>
    <scope>NUCLEOTIDE SEQUENCE [LARGE SCALE GENOMIC DNA]</scope>
    <source>
        <strain evidence="1 2">HSS6-12</strain>
    </source>
</reference>
<dbReference type="Proteomes" id="UP000783871">
    <property type="component" value="Unassembled WGS sequence"/>
</dbReference>